<accession>A0A834IW86</accession>
<dbReference type="Proteomes" id="UP000625711">
    <property type="component" value="Unassembled WGS sequence"/>
</dbReference>
<sequence>MAKMERAKHTHPSGWTWRAVAVVGGRSLEGFRTGEEWSGTREAPDGGYVRAVCLLMSVRDVVYWKL</sequence>
<evidence type="ECO:0000313" key="2">
    <source>
        <dbReference type="Proteomes" id="UP000625711"/>
    </source>
</evidence>
<gene>
    <name evidence="1" type="ORF">GWI33_012358</name>
</gene>
<reference evidence="1" key="1">
    <citation type="submission" date="2020-08" db="EMBL/GenBank/DDBJ databases">
        <title>Genome sequencing and assembly of the red palm weevil Rhynchophorus ferrugineus.</title>
        <authorList>
            <person name="Dias G.B."/>
            <person name="Bergman C.M."/>
            <person name="Manee M."/>
        </authorList>
    </citation>
    <scope>NUCLEOTIDE SEQUENCE</scope>
    <source>
        <strain evidence="1">AA-2017</strain>
        <tissue evidence="1">Whole larva</tissue>
    </source>
</reference>
<dbReference type="EMBL" id="JAACXV010000062">
    <property type="protein sequence ID" value="KAF7285053.1"/>
    <property type="molecule type" value="Genomic_DNA"/>
</dbReference>
<comment type="caution">
    <text evidence="1">The sequence shown here is derived from an EMBL/GenBank/DDBJ whole genome shotgun (WGS) entry which is preliminary data.</text>
</comment>
<keyword evidence="2" id="KW-1185">Reference proteome</keyword>
<evidence type="ECO:0000313" key="1">
    <source>
        <dbReference type="EMBL" id="KAF7285053.1"/>
    </source>
</evidence>
<organism evidence="1 2">
    <name type="scientific">Rhynchophorus ferrugineus</name>
    <name type="common">Red palm weevil</name>
    <name type="synonym">Curculio ferrugineus</name>
    <dbReference type="NCBI Taxonomy" id="354439"/>
    <lineage>
        <taxon>Eukaryota</taxon>
        <taxon>Metazoa</taxon>
        <taxon>Ecdysozoa</taxon>
        <taxon>Arthropoda</taxon>
        <taxon>Hexapoda</taxon>
        <taxon>Insecta</taxon>
        <taxon>Pterygota</taxon>
        <taxon>Neoptera</taxon>
        <taxon>Endopterygota</taxon>
        <taxon>Coleoptera</taxon>
        <taxon>Polyphaga</taxon>
        <taxon>Cucujiformia</taxon>
        <taxon>Curculionidae</taxon>
        <taxon>Dryophthorinae</taxon>
        <taxon>Rhynchophorus</taxon>
    </lineage>
</organism>
<protein>
    <submittedName>
        <fullName evidence="1">Uncharacterized protein</fullName>
    </submittedName>
</protein>
<dbReference type="AlphaFoldDB" id="A0A834IW86"/>
<proteinExistence type="predicted"/>
<name>A0A834IW86_RHYFE</name>